<dbReference type="AlphaFoldDB" id="A0A9X3S469"/>
<keyword evidence="1" id="KW-0472">Membrane</keyword>
<dbReference type="EMBL" id="JAPDOD010000021">
    <property type="protein sequence ID" value="MDA0162811.1"/>
    <property type="molecule type" value="Genomic_DNA"/>
</dbReference>
<evidence type="ECO:0000256" key="1">
    <source>
        <dbReference type="SAM" id="Phobius"/>
    </source>
</evidence>
<reference evidence="2" key="1">
    <citation type="submission" date="2022-10" db="EMBL/GenBank/DDBJ databases">
        <title>The WGS of Solirubrobacter ginsenosidimutans DSM 21036.</title>
        <authorList>
            <person name="Jiang Z."/>
        </authorList>
    </citation>
    <scope>NUCLEOTIDE SEQUENCE</scope>
    <source>
        <strain evidence="2">DSM 21036</strain>
    </source>
</reference>
<dbReference type="Proteomes" id="UP001149140">
    <property type="component" value="Unassembled WGS sequence"/>
</dbReference>
<evidence type="ECO:0000313" key="3">
    <source>
        <dbReference type="Proteomes" id="UP001149140"/>
    </source>
</evidence>
<feature type="transmembrane region" description="Helical" evidence="1">
    <location>
        <begin position="34"/>
        <end position="53"/>
    </location>
</feature>
<name>A0A9X3S469_9ACTN</name>
<dbReference type="Pfam" id="PF05437">
    <property type="entry name" value="AzlD"/>
    <property type="match status" value="1"/>
</dbReference>
<accession>A0A9X3S469</accession>
<keyword evidence="3" id="KW-1185">Reference proteome</keyword>
<organism evidence="2 3">
    <name type="scientific">Solirubrobacter ginsenosidimutans</name>
    <dbReference type="NCBI Taxonomy" id="490573"/>
    <lineage>
        <taxon>Bacteria</taxon>
        <taxon>Bacillati</taxon>
        <taxon>Actinomycetota</taxon>
        <taxon>Thermoleophilia</taxon>
        <taxon>Solirubrobacterales</taxon>
        <taxon>Solirubrobacteraceae</taxon>
        <taxon>Solirubrobacter</taxon>
    </lineage>
</organism>
<sequence length="103" mass="10247">MNAVWLTIAVLAVGTVATKVVGPLVLGTRPPNERMLSMTGLVAPALLAALVVYETLGAHGQGITIDARAAGLGAALLAILARAPMLVVVLVAAAVTAGVRALT</sequence>
<gene>
    <name evidence="2" type="ORF">OM076_21235</name>
</gene>
<keyword evidence="1" id="KW-1133">Transmembrane helix</keyword>
<dbReference type="RefSeq" id="WP_270042050.1">
    <property type="nucleotide sequence ID" value="NZ_JAPDOD010000021.1"/>
</dbReference>
<feature type="transmembrane region" description="Helical" evidence="1">
    <location>
        <begin position="74"/>
        <end position="99"/>
    </location>
</feature>
<protein>
    <submittedName>
        <fullName evidence="2">AzlD domain-containing protein</fullName>
    </submittedName>
</protein>
<keyword evidence="1" id="KW-0812">Transmembrane</keyword>
<evidence type="ECO:0000313" key="2">
    <source>
        <dbReference type="EMBL" id="MDA0162811.1"/>
    </source>
</evidence>
<proteinExistence type="predicted"/>
<dbReference type="InterPro" id="IPR008407">
    <property type="entry name" value="Brnchd-chn_aa_trnsp_AzlD"/>
</dbReference>
<comment type="caution">
    <text evidence="2">The sequence shown here is derived from an EMBL/GenBank/DDBJ whole genome shotgun (WGS) entry which is preliminary data.</text>
</comment>